<keyword evidence="1" id="KW-0472">Membrane</keyword>
<keyword evidence="1" id="KW-1133">Transmembrane helix</keyword>
<keyword evidence="1" id="KW-0812">Transmembrane</keyword>
<dbReference type="EMBL" id="DWVZ01000061">
    <property type="protein sequence ID" value="HJC62936.1"/>
    <property type="molecule type" value="Genomic_DNA"/>
</dbReference>
<comment type="caution">
    <text evidence="3">The sequence shown here is derived from an EMBL/GenBank/DDBJ whole genome shotgun (WGS) entry which is preliminary data.</text>
</comment>
<evidence type="ECO:0000256" key="1">
    <source>
        <dbReference type="SAM" id="Phobius"/>
    </source>
</evidence>
<evidence type="ECO:0000259" key="2">
    <source>
        <dbReference type="Pfam" id="PF01478"/>
    </source>
</evidence>
<proteinExistence type="predicted"/>
<evidence type="ECO:0000313" key="4">
    <source>
        <dbReference type="Proteomes" id="UP000823886"/>
    </source>
</evidence>
<dbReference type="InterPro" id="IPR000045">
    <property type="entry name" value="Prepilin_IV_endopep_pep"/>
</dbReference>
<sequence length="169" mass="18154">MTVRCGLLIAVSLSAVLMDFLMEQVKNELILTGLAAAIVCRLLEEGVYGGISFGAGVVVPVLLLFPLFYFRMIGAGDIKLLSVLGGISGIRGSLKIMGSSLALGAVLSLAFLISCGNLRERISYFISYTKDAVRTGERKPYLKKGKNPENFHFTVPVFLGTMLYLGGIV</sequence>
<accession>A0A9D2TBG0</accession>
<feature type="transmembrane region" description="Helical" evidence="1">
    <location>
        <begin position="51"/>
        <end position="73"/>
    </location>
</feature>
<feature type="domain" description="Prepilin type IV endopeptidase peptidase" evidence="2">
    <location>
        <begin position="7"/>
        <end position="108"/>
    </location>
</feature>
<dbReference type="GO" id="GO:0016020">
    <property type="term" value="C:membrane"/>
    <property type="evidence" value="ECO:0007669"/>
    <property type="project" value="InterPro"/>
</dbReference>
<dbReference type="AlphaFoldDB" id="A0A9D2TBG0"/>
<dbReference type="Proteomes" id="UP000823886">
    <property type="component" value="Unassembled WGS sequence"/>
</dbReference>
<feature type="transmembrane region" description="Helical" evidence="1">
    <location>
        <begin position="94"/>
        <end position="113"/>
    </location>
</feature>
<reference evidence="3" key="2">
    <citation type="submission" date="2021-04" db="EMBL/GenBank/DDBJ databases">
        <authorList>
            <person name="Gilroy R."/>
        </authorList>
    </citation>
    <scope>NUCLEOTIDE SEQUENCE</scope>
    <source>
        <strain evidence="3">ChiBcec2-3848</strain>
    </source>
</reference>
<name>A0A9D2TBG0_9FIRM</name>
<gene>
    <name evidence="3" type="ORF">H9753_04880</name>
</gene>
<protein>
    <submittedName>
        <fullName evidence="3">Prepilin peptidase</fullName>
        <ecNumber evidence="3">3.4.23.43</ecNumber>
    </submittedName>
</protein>
<dbReference type="Gene3D" id="1.20.120.1220">
    <property type="match status" value="1"/>
</dbReference>
<dbReference type="GO" id="GO:0004190">
    <property type="term" value="F:aspartic-type endopeptidase activity"/>
    <property type="evidence" value="ECO:0007669"/>
    <property type="project" value="UniProtKB-EC"/>
</dbReference>
<dbReference type="EC" id="3.4.23.43" evidence="3"/>
<evidence type="ECO:0000313" key="3">
    <source>
        <dbReference type="EMBL" id="HJC62936.1"/>
    </source>
</evidence>
<keyword evidence="3" id="KW-0378">Hydrolase</keyword>
<reference evidence="3" key="1">
    <citation type="journal article" date="2021" name="PeerJ">
        <title>Extensive microbial diversity within the chicken gut microbiome revealed by metagenomics and culture.</title>
        <authorList>
            <person name="Gilroy R."/>
            <person name="Ravi A."/>
            <person name="Getino M."/>
            <person name="Pursley I."/>
            <person name="Horton D.L."/>
            <person name="Alikhan N.F."/>
            <person name="Baker D."/>
            <person name="Gharbi K."/>
            <person name="Hall N."/>
            <person name="Watson M."/>
            <person name="Adriaenssens E.M."/>
            <person name="Foster-Nyarko E."/>
            <person name="Jarju S."/>
            <person name="Secka A."/>
            <person name="Antonio M."/>
            <person name="Oren A."/>
            <person name="Chaudhuri R.R."/>
            <person name="La Ragione R."/>
            <person name="Hildebrand F."/>
            <person name="Pallen M.J."/>
        </authorList>
    </citation>
    <scope>NUCLEOTIDE SEQUENCE</scope>
    <source>
        <strain evidence="3">ChiBcec2-3848</strain>
    </source>
</reference>
<dbReference type="Pfam" id="PF01478">
    <property type="entry name" value="Peptidase_A24"/>
    <property type="match status" value="1"/>
</dbReference>
<organism evidence="3 4">
    <name type="scientific">Candidatus Blautia merdavium</name>
    <dbReference type="NCBI Taxonomy" id="2838494"/>
    <lineage>
        <taxon>Bacteria</taxon>
        <taxon>Bacillati</taxon>
        <taxon>Bacillota</taxon>
        <taxon>Clostridia</taxon>
        <taxon>Lachnospirales</taxon>
        <taxon>Lachnospiraceae</taxon>
        <taxon>Blautia</taxon>
    </lineage>
</organism>